<accession>A0A5R9GWM6</accession>
<dbReference type="Proteomes" id="UP000306585">
    <property type="component" value="Unassembled WGS sequence"/>
</dbReference>
<gene>
    <name evidence="5" type="ORF">FEF65_01115</name>
</gene>
<dbReference type="OrthoDB" id="4319884at2"/>
<dbReference type="EMBL" id="VBRY01000001">
    <property type="protein sequence ID" value="TLS69119.1"/>
    <property type="molecule type" value="Genomic_DNA"/>
</dbReference>
<dbReference type="Gene3D" id="3.40.50.300">
    <property type="entry name" value="P-loop containing nucleotide triphosphate hydrolases"/>
    <property type="match status" value="1"/>
</dbReference>
<dbReference type="Pfam" id="PF03029">
    <property type="entry name" value="ATP_bind_1"/>
    <property type="match status" value="1"/>
</dbReference>
<name>A0A5R9GWM6_9PROT</name>
<dbReference type="GO" id="GO:0016787">
    <property type="term" value="F:hydrolase activity"/>
    <property type="evidence" value="ECO:0007669"/>
    <property type="project" value="UniProtKB-KW"/>
</dbReference>
<sequence>MARSEAPNESTLPKGIMLEKRVVKLVVAGPVNAGKSTLIRSVSDVPVLCTNEIACDDVAELKEYTTVAMDHGICYQQADAEIHLYGTPGQRRFDFMWEILAVGADGIVFLVDGSDPASIAEVSYIHDYFLRQSALPFVVGISRHDPASLSGNRAAIAGHLDIPAELVFACDPRSASESKALLHSLYERLVATA</sequence>
<protein>
    <recommendedName>
        <fullName evidence="7">GTP-binding protein</fullName>
    </recommendedName>
</protein>
<comment type="similarity">
    <text evidence="1">Belongs to the GPN-loop GTPase family.</text>
</comment>
<dbReference type="GO" id="GO:0005525">
    <property type="term" value="F:GTP binding"/>
    <property type="evidence" value="ECO:0007669"/>
    <property type="project" value="UniProtKB-KW"/>
</dbReference>
<evidence type="ECO:0000313" key="6">
    <source>
        <dbReference type="Proteomes" id="UP000306585"/>
    </source>
</evidence>
<dbReference type="InterPro" id="IPR027417">
    <property type="entry name" value="P-loop_NTPase"/>
</dbReference>
<keyword evidence="3" id="KW-0378">Hydrolase</keyword>
<evidence type="ECO:0000256" key="3">
    <source>
        <dbReference type="ARBA" id="ARBA00022801"/>
    </source>
</evidence>
<keyword evidence="4" id="KW-0342">GTP-binding</keyword>
<proteinExistence type="inferred from homology"/>
<evidence type="ECO:0000313" key="5">
    <source>
        <dbReference type="EMBL" id="TLS69119.1"/>
    </source>
</evidence>
<keyword evidence="6" id="KW-1185">Reference proteome</keyword>
<evidence type="ECO:0008006" key="7">
    <source>
        <dbReference type="Google" id="ProtNLM"/>
    </source>
</evidence>
<organism evidence="5 6">
    <name type="scientific">Mariprofundus erugo</name>
    <dbReference type="NCBI Taxonomy" id="2528639"/>
    <lineage>
        <taxon>Bacteria</taxon>
        <taxon>Pseudomonadati</taxon>
        <taxon>Pseudomonadota</taxon>
        <taxon>Candidatius Mariprofundia</taxon>
        <taxon>Mariprofundales</taxon>
        <taxon>Mariprofundaceae</taxon>
        <taxon>Mariprofundus</taxon>
    </lineage>
</organism>
<dbReference type="AlphaFoldDB" id="A0A5R9GWM6"/>
<evidence type="ECO:0000256" key="2">
    <source>
        <dbReference type="ARBA" id="ARBA00022741"/>
    </source>
</evidence>
<dbReference type="RefSeq" id="WP_138237934.1">
    <property type="nucleotide sequence ID" value="NZ_VBRY01000001.1"/>
</dbReference>
<dbReference type="CDD" id="cd00882">
    <property type="entry name" value="Ras_like_GTPase"/>
    <property type="match status" value="1"/>
</dbReference>
<dbReference type="InterPro" id="IPR052705">
    <property type="entry name" value="Gliding_Motility_GTPase"/>
</dbReference>
<dbReference type="SUPFAM" id="SSF52540">
    <property type="entry name" value="P-loop containing nucleoside triphosphate hydrolases"/>
    <property type="match status" value="1"/>
</dbReference>
<evidence type="ECO:0000256" key="1">
    <source>
        <dbReference type="ARBA" id="ARBA00005290"/>
    </source>
</evidence>
<dbReference type="PANTHER" id="PTHR42708">
    <property type="entry name" value="ATP/GTP-BINDING PROTEIN-RELATED"/>
    <property type="match status" value="1"/>
</dbReference>
<dbReference type="PANTHER" id="PTHR42708:SF1">
    <property type="entry name" value="GLIDING MOTILITY PROTEIN MGLA"/>
    <property type="match status" value="1"/>
</dbReference>
<dbReference type="InterPro" id="IPR004130">
    <property type="entry name" value="Gpn"/>
</dbReference>
<keyword evidence="2" id="KW-0547">Nucleotide-binding</keyword>
<comment type="caution">
    <text evidence="5">The sequence shown here is derived from an EMBL/GenBank/DDBJ whole genome shotgun (WGS) entry which is preliminary data.</text>
</comment>
<reference evidence="5 6" key="1">
    <citation type="journal article" date="2019" name="Appl. Environ. Microbiol.">
        <title>Environmental Evidence and Genomic Insight of Iron-oxidizing Bacteria Preference Towards More Corrosion Resistant Stainless Steel at Higher Salinities.</title>
        <authorList>
            <person name="Garrison C.E."/>
            <person name="Price K.A."/>
            <person name="Field E.K."/>
        </authorList>
    </citation>
    <scope>NUCLEOTIDE SEQUENCE [LARGE SCALE GENOMIC DNA]</scope>
    <source>
        <strain evidence="5 6">P3</strain>
    </source>
</reference>
<evidence type="ECO:0000256" key="4">
    <source>
        <dbReference type="ARBA" id="ARBA00023134"/>
    </source>
</evidence>